<dbReference type="AlphaFoldDB" id="A0A074Z6J4"/>
<evidence type="ECO:0000313" key="3">
    <source>
        <dbReference type="Proteomes" id="UP000054324"/>
    </source>
</evidence>
<dbReference type="KEGG" id="ovi:T265_09300"/>
<feature type="region of interest" description="Disordered" evidence="1">
    <location>
        <begin position="1"/>
        <end position="21"/>
    </location>
</feature>
<dbReference type="EMBL" id="KL596886">
    <property type="protein sequence ID" value="KER22678.1"/>
    <property type="molecule type" value="Genomic_DNA"/>
</dbReference>
<keyword evidence="3" id="KW-1185">Reference proteome</keyword>
<evidence type="ECO:0000313" key="2">
    <source>
        <dbReference type="EMBL" id="KER22678.1"/>
    </source>
</evidence>
<sequence>MPPEGSTRAGILSGCPSLDRGSREAEAGFELRTFRPVNSRTNHLGHLAPATEDKLSREGKLEQWSKLRWSLPSSWMGTPRRAISMARDIIRHGPVAPSMAHLLLQPQPPLDSPLTVLDLCTNLLARACNAQLPTPPPKSLVSETAAATPNVRRVRGRSIKQYGSHRPVYLTTFNVRTLKRAAQQVALARALDSLCIDVCCLSETRTQVTSTVIELTVRSLSQVPAADLW</sequence>
<dbReference type="CTD" id="20323473"/>
<accession>A0A074Z6J4</accession>
<organism evidence="2 3">
    <name type="scientific">Opisthorchis viverrini</name>
    <name type="common">Southeast Asian liver fluke</name>
    <dbReference type="NCBI Taxonomy" id="6198"/>
    <lineage>
        <taxon>Eukaryota</taxon>
        <taxon>Metazoa</taxon>
        <taxon>Spiralia</taxon>
        <taxon>Lophotrochozoa</taxon>
        <taxon>Platyhelminthes</taxon>
        <taxon>Trematoda</taxon>
        <taxon>Digenea</taxon>
        <taxon>Opisthorchiida</taxon>
        <taxon>Opisthorchiata</taxon>
        <taxon>Opisthorchiidae</taxon>
        <taxon>Opisthorchis</taxon>
    </lineage>
</organism>
<gene>
    <name evidence="2" type="ORF">T265_09300</name>
</gene>
<protein>
    <submittedName>
        <fullName evidence="2">Uncharacterized protein</fullName>
    </submittedName>
</protein>
<reference evidence="2 3" key="1">
    <citation type="submission" date="2013-11" db="EMBL/GenBank/DDBJ databases">
        <title>Opisthorchis viverrini - life in the bile duct.</title>
        <authorList>
            <person name="Young N.D."/>
            <person name="Nagarajan N."/>
            <person name="Lin S.J."/>
            <person name="Korhonen P.K."/>
            <person name="Jex A.R."/>
            <person name="Hall R.S."/>
            <person name="Safavi-Hemami H."/>
            <person name="Kaewkong W."/>
            <person name="Bertrand D."/>
            <person name="Gao S."/>
            <person name="Seet Q."/>
            <person name="Wongkham S."/>
            <person name="Teh B.T."/>
            <person name="Wongkham C."/>
            <person name="Intapan P.M."/>
            <person name="Maleewong W."/>
            <person name="Yang X."/>
            <person name="Hu M."/>
            <person name="Wang Z."/>
            <person name="Hofmann A."/>
            <person name="Sternberg P.W."/>
            <person name="Tan P."/>
            <person name="Wang J."/>
            <person name="Gasser R.B."/>
        </authorList>
    </citation>
    <scope>NUCLEOTIDE SEQUENCE [LARGE SCALE GENOMIC DNA]</scope>
</reference>
<name>A0A074Z6J4_OPIVI</name>
<proteinExistence type="predicted"/>
<dbReference type="RefSeq" id="XP_009173592.1">
    <property type="nucleotide sequence ID" value="XM_009175328.1"/>
</dbReference>
<dbReference type="Proteomes" id="UP000054324">
    <property type="component" value="Unassembled WGS sequence"/>
</dbReference>
<dbReference type="GeneID" id="20323473"/>
<dbReference type="OrthoDB" id="16290at2759"/>
<evidence type="ECO:0000256" key="1">
    <source>
        <dbReference type="SAM" id="MobiDB-lite"/>
    </source>
</evidence>